<gene>
    <name evidence="1" type="ORF">RDI58_000815</name>
</gene>
<evidence type="ECO:0000313" key="2">
    <source>
        <dbReference type="Proteomes" id="UP001371456"/>
    </source>
</evidence>
<accession>A0AAN8UD32</accession>
<sequence length="10" mass="1045">MTIGSSVYST</sequence>
<comment type="caution">
    <text evidence="1">The sequence shown here is derived from an EMBL/GenBank/DDBJ whole genome shotgun (WGS) entry which is preliminary data.</text>
</comment>
<dbReference type="Proteomes" id="UP001371456">
    <property type="component" value="Unassembled WGS sequence"/>
</dbReference>
<name>A0AAN8UD32_SOLBU</name>
<dbReference type="EMBL" id="JBANQN010000001">
    <property type="protein sequence ID" value="KAK6803031.1"/>
    <property type="molecule type" value="Genomic_DNA"/>
</dbReference>
<protein>
    <submittedName>
        <fullName evidence="1">Uncharacterized protein</fullName>
    </submittedName>
</protein>
<keyword evidence="2" id="KW-1185">Reference proteome</keyword>
<organism evidence="1 2">
    <name type="scientific">Solanum bulbocastanum</name>
    <name type="common">Wild potato</name>
    <dbReference type="NCBI Taxonomy" id="147425"/>
    <lineage>
        <taxon>Eukaryota</taxon>
        <taxon>Viridiplantae</taxon>
        <taxon>Streptophyta</taxon>
        <taxon>Embryophyta</taxon>
        <taxon>Tracheophyta</taxon>
        <taxon>Spermatophyta</taxon>
        <taxon>Magnoliopsida</taxon>
        <taxon>eudicotyledons</taxon>
        <taxon>Gunneridae</taxon>
        <taxon>Pentapetalae</taxon>
        <taxon>asterids</taxon>
        <taxon>lamiids</taxon>
        <taxon>Solanales</taxon>
        <taxon>Solanaceae</taxon>
        <taxon>Solanoideae</taxon>
        <taxon>Solaneae</taxon>
        <taxon>Solanum</taxon>
    </lineage>
</organism>
<proteinExistence type="predicted"/>
<evidence type="ECO:0000313" key="1">
    <source>
        <dbReference type="EMBL" id="KAK6803031.1"/>
    </source>
</evidence>
<reference evidence="1 2" key="1">
    <citation type="submission" date="2024-02" db="EMBL/GenBank/DDBJ databases">
        <title>de novo genome assembly of Solanum bulbocastanum strain 11H21.</title>
        <authorList>
            <person name="Hosaka A.J."/>
        </authorList>
    </citation>
    <scope>NUCLEOTIDE SEQUENCE [LARGE SCALE GENOMIC DNA]</scope>
    <source>
        <tissue evidence="1">Young leaves</tissue>
    </source>
</reference>